<dbReference type="Proteomes" id="UP000000599">
    <property type="component" value="Chromosome G"/>
</dbReference>
<dbReference type="AlphaFoldDB" id="Q6BHD8"/>
<name>Q6BHD8_DEBHA</name>
<accession>Q6BHD8</accession>
<sequence>MSYSIIAGWSRSAVEKFISENGVWMNECTFDSENRLLLKNSGEGIYKLWYHGRTVDTTGMDKENEILCISRSVEMVLV</sequence>
<organism evidence="1 2">
    <name type="scientific">Debaryomyces hansenii (strain ATCC 36239 / CBS 767 / BCRC 21394 / JCM 1990 / NBRC 0083 / IGC 2968)</name>
    <name type="common">Yeast</name>
    <name type="synonym">Torulaspora hansenii</name>
    <dbReference type="NCBI Taxonomy" id="284592"/>
    <lineage>
        <taxon>Eukaryota</taxon>
        <taxon>Fungi</taxon>
        <taxon>Dikarya</taxon>
        <taxon>Ascomycota</taxon>
        <taxon>Saccharomycotina</taxon>
        <taxon>Pichiomycetes</taxon>
        <taxon>Debaryomycetaceae</taxon>
        <taxon>Debaryomyces</taxon>
    </lineage>
</organism>
<evidence type="ECO:0000313" key="1">
    <source>
        <dbReference type="EMBL" id="CAG90890.2"/>
    </source>
</evidence>
<dbReference type="RefSeq" id="XP_462383.2">
    <property type="nucleotide sequence ID" value="XM_462383.1"/>
</dbReference>
<reference evidence="1 2" key="1">
    <citation type="journal article" date="2004" name="Nature">
        <title>Genome evolution in yeasts.</title>
        <authorList>
            <consortium name="Genolevures"/>
            <person name="Dujon B."/>
            <person name="Sherman D."/>
            <person name="Fischer G."/>
            <person name="Durrens P."/>
            <person name="Casaregola S."/>
            <person name="Lafontaine I."/>
            <person name="de Montigny J."/>
            <person name="Marck C."/>
            <person name="Neuveglise C."/>
            <person name="Talla E."/>
            <person name="Goffard N."/>
            <person name="Frangeul L."/>
            <person name="Aigle M."/>
            <person name="Anthouard V."/>
            <person name="Babour A."/>
            <person name="Barbe V."/>
            <person name="Barnay S."/>
            <person name="Blanchin S."/>
            <person name="Beckerich J.M."/>
            <person name="Beyne E."/>
            <person name="Bleykasten C."/>
            <person name="Boisrame A."/>
            <person name="Boyer J."/>
            <person name="Cattolico L."/>
            <person name="Confanioleri F."/>
            <person name="de Daruvar A."/>
            <person name="Despons L."/>
            <person name="Fabre E."/>
            <person name="Fairhead C."/>
            <person name="Ferry-Dumazet H."/>
            <person name="Groppi A."/>
            <person name="Hantraye F."/>
            <person name="Hennequin C."/>
            <person name="Jauniaux N."/>
            <person name="Joyet P."/>
            <person name="Kachouri R."/>
            <person name="Kerrest A."/>
            <person name="Koszul R."/>
            <person name="Lemaire M."/>
            <person name="Lesur I."/>
            <person name="Ma L."/>
            <person name="Muller H."/>
            <person name="Nicaud J.M."/>
            <person name="Nikolski M."/>
            <person name="Oztas S."/>
            <person name="Ozier-Kalogeropoulos O."/>
            <person name="Pellenz S."/>
            <person name="Potier S."/>
            <person name="Richard G.F."/>
            <person name="Straub M.L."/>
            <person name="Suleau A."/>
            <person name="Swennene D."/>
            <person name="Tekaia F."/>
            <person name="Wesolowski-Louvel M."/>
            <person name="Westhof E."/>
            <person name="Wirth B."/>
            <person name="Zeniou-Meyer M."/>
            <person name="Zivanovic I."/>
            <person name="Bolotin-Fukuhara M."/>
            <person name="Thierry A."/>
            <person name="Bouchier C."/>
            <person name="Caudron B."/>
            <person name="Scarpelli C."/>
            <person name="Gaillardin C."/>
            <person name="Weissenbach J."/>
            <person name="Wincker P."/>
            <person name="Souciet J.L."/>
        </authorList>
    </citation>
    <scope>NUCLEOTIDE SEQUENCE [LARGE SCALE GENOMIC DNA]</scope>
    <source>
        <strain evidence="2">ATCC 36239 / CBS 767 / BCRC 21394 / JCM 1990 / NBRC 0083 / IGC 2968</strain>
    </source>
</reference>
<evidence type="ECO:0000313" key="2">
    <source>
        <dbReference type="Proteomes" id="UP000000599"/>
    </source>
</evidence>
<dbReference type="InParanoid" id="Q6BHD8"/>
<proteinExistence type="predicted"/>
<protein>
    <submittedName>
        <fullName evidence="1">DEHA2G19404p</fullName>
    </submittedName>
</protein>
<dbReference type="KEGG" id="dha:DEHA2G19404g"/>
<dbReference type="EMBL" id="CR382139">
    <property type="protein sequence ID" value="CAG90890.2"/>
    <property type="molecule type" value="Genomic_DNA"/>
</dbReference>
<dbReference type="HOGENOM" id="CLU_2621993_0_0_1"/>
<dbReference type="GeneID" id="2905326"/>
<gene>
    <name evidence="1" type="ordered locus">DEHA2G19404g</name>
</gene>
<keyword evidence="2" id="KW-1185">Reference proteome</keyword>